<feature type="transmembrane region" description="Helical" evidence="1">
    <location>
        <begin position="12"/>
        <end position="32"/>
    </location>
</feature>
<dbReference type="RefSeq" id="WP_188512952.1">
    <property type="nucleotide sequence ID" value="NZ_BMGD01000001.1"/>
</dbReference>
<feature type="transmembrane region" description="Helical" evidence="1">
    <location>
        <begin position="370"/>
        <end position="389"/>
    </location>
</feature>
<feature type="transmembrane region" description="Helical" evidence="1">
    <location>
        <begin position="107"/>
        <end position="126"/>
    </location>
</feature>
<comment type="caution">
    <text evidence="2">The sequence shown here is derived from an EMBL/GenBank/DDBJ whole genome shotgun (WGS) entry which is preliminary data.</text>
</comment>
<evidence type="ECO:0000313" key="2">
    <source>
        <dbReference type="EMBL" id="GGB55067.1"/>
    </source>
</evidence>
<feature type="transmembrane region" description="Helical" evidence="1">
    <location>
        <begin position="262"/>
        <end position="280"/>
    </location>
</feature>
<keyword evidence="3" id="KW-1185">Reference proteome</keyword>
<feature type="transmembrane region" description="Helical" evidence="1">
    <location>
        <begin position="186"/>
        <end position="216"/>
    </location>
</feature>
<feature type="transmembrane region" description="Helical" evidence="1">
    <location>
        <begin position="228"/>
        <end position="250"/>
    </location>
</feature>
<name>A0ABQ1IXI7_9SPHN</name>
<feature type="transmembrane region" description="Helical" evidence="1">
    <location>
        <begin position="344"/>
        <end position="363"/>
    </location>
</feature>
<evidence type="ECO:0000256" key="1">
    <source>
        <dbReference type="SAM" id="Phobius"/>
    </source>
</evidence>
<evidence type="ECO:0008006" key="4">
    <source>
        <dbReference type="Google" id="ProtNLM"/>
    </source>
</evidence>
<dbReference type="Proteomes" id="UP000614261">
    <property type="component" value="Unassembled WGS sequence"/>
</dbReference>
<feature type="transmembrane region" description="Helical" evidence="1">
    <location>
        <begin position="163"/>
        <end position="180"/>
    </location>
</feature>
<protein>
    <recommendedName>
        <fullName evidence="4">AcrB/AcrD/AcrF family protein</fullName>
    </recommendedName>
</protein>
<keyword evidence="1" id="KW-0812">Transmembrane</keyword>
<sequence>MTRDQITGWRMANWPLLAIVLTWAMVSALIVLTSPHIGAQRFPDGDDAMRLVQVRDLLAGQGWFDLYQYRLNPPEGTLMHWSRLVDLPIAGLIWVLALVLPMPTAEIAAAFITPLLLLLLTMLAVGKIALDRFGLLPAILACAAFAVLPLLPGQFQPLRIDHHGWQVLTVAVALWAIAMRNPARGAMIAGLAMAIGLMVSLETVVMAAGFGLVLTWRWMRDHRHRAGLARYLQSLAGGLVLIFLLTRGLADLAPHCDAVSPPHLGFFLVMATGVSALAAMQVSSRAVLLAGLAVTAIAGIALIGWSAPRCLAPPFAGLDPLVRDYWYLKVSEGMPIWHQPFVEAMPAVVQCVFALGVTLHLAIRSERNLRAWWSEYAVLLGLACIGGLVTYRSVAFAGMLSAVPLGWFAARMMARWQSATGLPAKLVAAACLYIAFLPGVLNPVLEPLFAPGKAQGKPTASNQDCDIYQNARLLNRLSAATLFAPLDIGPGLLLGTHHSIVASSHHRAEAGMRDVIDAFIHDPSHARERMAAHDADYVVVCLDAAEMSIYRSAGGSASLAALLEAGQPPAWLEPVQIVGQGNLRVWRILPDAPAAARAVLQP</sequence>
<evidence type="ECO:0000313" key="3">
    <source>
        <dbReference type="Proteomes" id="UP000614261"/>
    </source>
</evidence>
<feature type="transmembrane region" description="Helical" evidence="1">
    <location>
        <begin position="81"/>
        <end position="100"/>
    </location>
</feature>
<dbReference type="EMBL" id="BMGD01000001">
    <property type="protein sequence ID" value="GGB55067.1"/>
    <property type="molecule type" value="Genomic_DNA"/>
</dbReference>
<proteinExistence type="predicted"/>
<keyword evidence="1" id="KW-0472">Membrane</keyword>
<feature type="transmembrane region" description="Helical" evidence="1">
    <location>
        <begin position="287"/>
        <end position="307"/>
    </location>
</feature>
<accession>A0ABQ1IXI7</accession>
<reference evidence="3" key="1">
    <citation type="journal article" date="2019" name="Int. J. Syst. Evol. Microbiol.">
        <title>The Global Catalogue of Microorganisms (GCM) 10K type strain sequencing project: providing services to taxonomists for standard genome sequencing and annotation.</title>
        <authorList>
            <consortium name="The Broad Institute Genomics Platform"/>
            <consortium name="The Broad Institute Genome Sequencing Center for Infectious Disease"/>
            <person name="Wu L."/>
            <person name="Ma J."/>
        </authorList>
    </citation>
    <scope>NUCLEOTIDE SEQUENCE [LARGE SCALE GENOMIC DNA]</scope>
    <source>
        <strain evidence="3">CGMCC 1.12851</strain>
    </source>
</reference>
<organism evidence="2 3">
    <name type="scientific">Blastomonas aquatica</name>
    <dbReference type="NCBI Taxonomy" id="1510276"/>
    <lineage>
        <taxon>Bacteria</taxon>
        <taxon>Pseudomonadati</taxon>
        <taxon>Pseudomonadota</taxon>
        <taxon>Alphaproteobacteria</taxon>
        <taxon>Sphingomonadales</taxon>
        <taxon>Sphingomonadaceae</taxon>
        <taxon>Blastomonas</taxon>
    </lineage>
</organism>
<keyword evidence="1" id="KW-1133">Transmembrane helix</keyword>
<gene>
    <name evidence="2" type="ORF">GCM10010833_07180</name>
</gene>
<feature type="transmembrane region" description="Helical" evidence="1">
    <location>
        <begin position="132"/>
        <end position="151"/>
    </location>
</feature>